<organism evidence="2 3">
    <name type="scientific">Prevotella melaninogenica DNF00666</name>
    <dbReference type="NCBI Taxonomy" id="1401073"/>
    <lineage>
        <taxon>Bacteria</taxon>
        <taxon>Pseudomonadati</taxon>
        <taxon>Bacteroidota</taxon>
        <taxon>Bacteroidia</taxon>
        <taxon>Bacteroidales</taxon>
        <taxon>Prevotellaceae</taxon>
        <taxon>Prevotella</taxon>
    </lineage>
</organism>
<evidence type="ECO:0000313" key="2">
    <source>
        <dbReference type="EMBL" id="KGF49643.1"/>
    </source>
</evidence>
<feature type="signal peptide" evidence="1">
    <location>
        <begin position="1"/>
        <end position="22"/>
    </location>
</feature>
<feature type="chain" id="PRO_5001924052" description="Tetratricopeptide repeat protein" evidence="1">
    <location>
        <begin position="23"/>
        <end position="305"/>
    </location>
</feature>
<dbReference type="EMBL" id="JRNS01000293">
    <property type="protein sequence ID" value="KGF49643.1"/>
    <property type="molecule type" value="Genomic_DNA"/>
</dbReference>
<dbReference type="RefSeq" id="WP_036864155.1">
    <property type="nucleotide sequence ID" value="NZ_JRNS01000293.1"/>
</dbReference>
<evidence type="ECO:0000313" key="3">
    <source>
        <dbReference type="Proteomes" id="UP000029578"/>
    </source>
</evidence>
<protein>
    <recommendedName>
        <fullName evidence="4">Tetratricopeptide repeat protein</fullName>
    </recommendedName>
</protein>
<dbReference type="AlphaFoldDB" id="A0A096ARB9"/>
<accession>A0A096ARB9</accession>
<comment type="caution">
    <text evidence="2">The sequence shown here is derived from an EMBL/GenBank/DDBJ whole genome shotgun (WGS) entry which is preliminary data.</text>
</comment>
<reference evidence="2 3" key="1">
    <citation type="submission" date="2014-07" db="EMBL/GenBank/DDBJ databases">
        <authorList>
            <person name="McCorrison J."/>
            <person name="Sanka R."/>
            <person name="Torralba M."/>
            <person name="Gillis M."/>
            <person name="Haft D.H."/>
            <person name="Methe B."/>
            <person name="Sutton G."/>
            <person name="Nelson K.E."/>
        </authorList>
    </citation>
    <scope>NUCLEOTIDE SEQUENCE [LARGE SCALE GENOMIC DNA]</scope>
    <source>
        <strain evidence="2 3">DNF00666</strain>
    </source>
</reference>
<gene>
    <name evidence="2" type="ORF">HMPREF0661_05540</name>
</gene>
<evidence type="ECO:0008006" key="4">
    <source>
        <dbReference type="Google" id="ProtNLM"/>
    </source>
</evidence>
<evidence type="ECO:0000256" key="1">
    <source>
        <dbReference type="SAM" id="SignalP"/>
    </source>
</evidence>
<proteinExistence type="predicted"/>
<sequence length="305" mass="34319">MSIRKLYVITALFIAVISSAHAQGIEIGFVIPTNQDEISVNTARILRSRILPAFTAEGIETSEVSSIAIKPELSFTNYQEVEGGMRNIHTSEVQINLICQNLITGTVFASRTFSLQGQGYSADDLVKSAFSQIKLDDENLRLFLHTAKRQILSYYSRNLRAVLDRAHTYAQLHQYEEALSLLFSCPSTLANYNSVNTAISNIYKQYQRNECGNLLLQAQTEYSNGNYEACAEMLKQIDTTSPCATEAKTLCQRIKQSRDTEAKQIIALIENQAKREADLEKQRIKAARDIAVAYYKQHTNLVLIF</sequence>
<name>A0A096ARB9_9BACT</name>
<keyword evidence="1" id="KW-0732">Signal</keyword>
<dbReference type="Proteomes" id="UP000029578">
    <property type="component" value="Unassembled WGS sequence"/>
</dbReference>